<dbReference type="SMART" id="SM00239">
    <property type="entry name" value="C2"/>
    <property type="match status" value="3"/>
</dbReference>
<dbReference type="Proteomes" id="UP000316079">
    <property type="component" value="Unassembled WGS sequence"/>
</dbReference>
<dbReference type="Pfam" id="PF08151">
    <property type="entry name" value="FerI"/>
    <property type="match status" value="1"/>
</dbReference>
<dbReference type="PANTHER" id="PTHR12546">
    <property type="entry name" value="FER-1-LIKE"/>
    <property type="match status" value="1"/>
</dbReference>
<dbReference type="GO" id="GO:0016020">
    <property type="term" value="C:membrane"/>
    <property type="evidence" value="ECO:0007669"/>
    <property type="project" value="UniProtKB-SubCell"/>
</dbReference>
<feature type="domain" description="C2" evidence="6">
    <location>
        <begin position="1"/>
        <end position="97"/>
    </location>
</feature>
<dbReference type="Pfam" id="PF00168">
    <property type="entry name" value="C2"/>
    <property type="match status" value="3"/>
</dbReference>
<evidence type="ECO:0000256" key="5">
    <source>
        <dbReference type="ARBA" id="ARBA00023136"/>
    </source>
</evidence>
<dbReference type="InterPro" id="IPR037722">
    <property type="entry name" value="C2C_Ferlin"/>
</dbReference>
<keyword evidence="3" id="KW-0677">Repeat</keyword>
<dbReference type="AlphaFoldDB" id="A0A553QND4"/>
<evidence type="ECO:0000256" key="3">
    <source>
        <dbReference type="ARBA" id="ARBA00022737"/>
    </source>
</evidence>
<keyword evidence="8" id="KW-1185">Reference proteome</keyword>
<evidence type="ECO:0000259" key="6">
    <source>
        <dbReference type="PROSITE" id="PS50004"/>
    </source>
</evidence>
<organism evidence="7 8">
    <name type="scientific">Danionella cerebrum</name>
    <dbReference type="NCBI Taxonomy" id="2873325"/>
    <lineage>
        <taxon>Eukaryota</taxon>
        <taxon>Metazoa</taxon>
        <taxon>Chordata</taxon>
        <taxon>Craniata</taxon>
        <taxon>Vertebrata</taxon>
        <taxon>Euteleostomi</taxon>
        <taxon>Actinopterygii</taxon>
        <taxon>Neopterygii</taxon>
        <taxon>Teleostei</taxon>
        <taxon>Ostariophysi</taxon>
        <taxon>Cypriniformes</taxon>
        <taxon>Danionidae</taxon>
        <taxon>Danioninae</taxon>
        <taxon>Danionella</taxon>
    </lineage>
</organism>
<gene>
    <name evidence="7" type="ORF">DNTS_029472</name>
</gene>
<protein>
    <recommendedName>
        <fullName evidence="6">C2 domain-containing protein</fullName>
    </recommendedName>
</protein>
<dbReference type="EMBL" id="SRMA01025741">
    <property type="protein sequence ID" value="TRY91494.1"/>
    <property type="molecule type" value="Genomic_DNA"/>
</dbReference>
<dbReference type="InterPro" id="IPR037721">
    <property type="entry name" value="Ferlin"/>
</dbReference>
<evidence type="ECO:0000313" key="8">
    <source>
        <dbReference type="Proteomes" id="UP000316079"/>
    </source>
</evidence>
<sequence>MSINVLLKKIYNLPGKYDRKVELSFRGFTHKTKILQCENLAIFNENFRWPHYGKVERDEVLSICVYNCSKMFSNRLLGKLVISLQHVLSVGQLLLREPLTDDQHTLTQVYVELEVRYNPLQGAAGGWDSGDFIREEEEGDSSELVIRNSGFSEARQVYSNGLRPQQLDREARMIGRSLLKTEDENGDEDDDNDYDDDYDFADVECANVNVNVIEAQKLVGVNINPAVYLRVGDEKKHSATQKSTNCPFYNENFMFEFQETQDVLFDKVIEISQPDHRFYQKWAPLTDPKDTRSGIKGYVKCTVSVVMKGDPMGMVSLAPPGSQNDDIEKNLLLPKRMPSERPWAKFVLKIYRAEGLPSMNAGFMGKIMKDKKVFLDPYVQVTFAGQQGETSVESNTMAPNWNEQISFIEQFPPLARRIKIQILDDANIGDVAVATHFLDLLQISNPNRNGFNPTFGPAWVNLYGSPQNSTLRDIHRDLNEGLSEGIFYRGRILVSLNVEVYSSPTAAVTESKSVANVKSAVSRLTLKRKSRKSKQVTAGNEGSI</sequence>
<dbReference type="OrthoDB" id="10059618at2759"/>
<dbReference type="PROSITE" id="PS50004">
    <property type="entry name" value="C2"/>
    <property type="match status" value="2"/>
</dbReference>
<reference evidence="7 8" key="1">
    <citation type="journal article" date="2019" name="Sci. Data">
        <title>Hybrid genome assembly and annotation of Danionella translucida.</title>
        <authorList>
            <person name="Kadobianskyi M."/>
            <person name="Schulze L."/>
            <person name="Schuelke M."/>
            <person name="Judkewitz B."/>
        </authorList>
    </citation>
    <scope>NUCLEOTIDE SEQUENCE [LARGE SCALE GENOMIC DNA]</scope>
    <source>
        <strain evidence="7 8">Bolton</strain>
    </source>
</reference>
<evidence type="ECO:0000256" key="1">
    <source>
        <dbReference type="ARBA" id="ARBA00004167"/>
    </source>
</evidence>
<dbReference type="GO" id="GO:0007009">
    <property type="term" value="P:plasma membrane organization"/>
    <property type="evidence" value="ECO:0007669"/>
    <property type="project" value="TreeGrafter"/>
</dbReference>
<dbReference type="InterPro" id="IPR035892">
    <property type="entry name" value="C2_domain_sf"/>
</dbReference>
<dbReference type="SUPFAM" id="SSF49562">
    <property type="entry name" value="C2 domain (Calcium/lipid-binding domain, CaLB)"/>
    <property type="match status" value="3"/>
</dbReference>
<evidence type="ECO:0000313" key="7">
    <source>
        <dbReference type="EMBL" id="TRY91494.1"/>
    </source>
</evidence>
<feature type="domain" description="C2" evidence="6">
    <location>
        <begin position="327"/>
        <end position="460"/>
    </location>
</feature>
<keyword evidence="5" id="KW-0472">Membrane</keyword>
<dbReference type="CDD" id="cd04018">
    <property type="entry name" value="C2C_Ferlin"/>
    <property type="match status" value="1"/>
</dbReference>
<dbReference type="FunFam" id="2.60.40.150:FF:000034">
    <property type="entry name" value="otoferlin isoform X2"/>
    <property type="match status" value="1"/>
</dbReference>
<evidence type="ECO:0000256" key="2">
    <source>
        <dbReference type="ARBA" id="ARBA00022692"/>
    </source>
</evidence>
<dbReference type="CDD" id="cd08373">
    <property type="entry name" value="C2A_Ferlin"/>
    <property type="match status" value="1"/>
</dbReference>
<comment type="subcellular location">
    <subcellularLocation>
        <location evidence="1">Membrane</location>
        <topology evidence="1">Single-pass membrane protein</topology>
    </subcellularLocation>
</comment>
<dbReference type="InterPro" id="IPR037726">
    <property type="entry name" value="C2A_Ferlin"/>
</dbReference>
<proteinExistence type="predicted"/>
<dbReference type="SMART" id="SM01202">
    <property type="entry name" value="FerI"/>
    <property type="match status" value="1"/>
</dbReference>
<comment type="caution">
    <text evidence="7">The sequence shown here is derived from an EMBL/GenBank/DDBJ whole genome shotgun (WGS) entry which is preliminary data.</text>
</comment>
<dbReference type="InterPro" id="IPR012968">
    <property type="entry name" value="FerIin_dom"/>
</dbReference>
<keyword evidence="4" id="KW-1133">Transmembrane helix</keyword>
<name>A0A553QND4_9TELE</name>
<evidence type="ECO:0000256" key="4">
    <source>
        <dbReference type="ARBA" id="ARBA00022989"/>
    </source>
</evidence>
<dbReference type="Gene3D" id="2.60.40.150">
    <property type="entry name" value="C2 domain"/>
    <property type="match status" value="3"/>
</dbReference>
<accession>A0A553QND4</accession>
<keyword evidence="2" id="KW-0812">Transmembrane</keyword>
<dbReference type="InterPro" id="IPR000008">
    <property type="entry name" value="C2_dom"/>
</dbReference>
<dbReference type="PANTHER" id="PTHR12546:SF36">
    <property type="entry name" value="FER-1-LIKE PROTEIN 4"/>
    <property type="match status" value="1"/>
</dbReference>